<evidence type="ECO:0000313" key="2">
    <source>
        <dbReference type="Proteomes" id="UP001379533"/>
    </source>
</evidence>
<evidence type="ECO:0000313" key="1">
    <source>
        <dbReference type="EMBL" id="WXA96753.1"/>
    </source>
</evidence>
<protein>
    <submittedName>
        <fullName evidence="1">Uncharacterized protein</fullName>
    </submittedName>
</protein>
<accession>A0ABZ2KDP1</accession>
<dbReference type="Proteomes" id="UP001379533">
    <property type="component" value="Chromosome"/>
</dbReference>
<gene>
    <name evidence="1" type="ORF">LZC95_07875</name>
</gene>
<organism evidence="1 2">
    <name type="scientific">Pendulispora brunnea</name>
    <dbReference type="NCBI Taxonomy" id="2905690"/>
    <lineage>
        <taxon>Bacteria</taxon>
        <taxon>Pseudomonadati</taxon>
        <taxon>Myxococcota</taxon>
        <taxon>Myxococcia</taxon>
        <taxon>Myxococcales</taxon>
        <taxon>Sorangiineae</taxon>
        <taxon>Pendulisporaceae</taxon>
        <taxon>Pendulispora</taxon>
    </lineage>
</organism>
<dbReference type="EMBL" id="CP089982">
    <property type="protein sequence ID" value="WXA96753.1"/>
    <property type="molecule type" value="Genomic_DNA"/>
</dbReference>
<proteinExistence type="predicted"/>
<reference evidence="1 2" key="1">
    <citation type="submission" date="2021-12" db="EMBL/GenBank/DDBJ databases">
        <title>Discovery of the Pendulisporaceae a myxobacterial family with distinct sporulation behavior and unique specialized metabolism.</title>
        <authorList>
            <person name="Garcia R."/>
            <person name="Popoff A."/>
            <person name="Bader C.D."/>
            <person name="Loehr J."/>
            <person name="Walesch S."/>
            <person name="Walt C."/>
            <person name="Boldt J."/>
            <person name="Bunk B."/>
            <person name="Haeckl F.J.F.P.J."/>
            <person name="Gunesch A.P."/>
            <person name="Birkelbach J."/>
            <person name="Nuebel U."/>
            <person name="Pietschmann T."/>
            <person name="Bach T."/>
            <person name="Mueller R."/>
        </authorList>
    </citation>
    <scope>NUCLEOTIDE SEQUENCE [LARGE SCALE GENOMIC DNA]</scope>
    <source>
        <strain evidence="1 2">MSr12523</strain>
    </source>
</reference>
<keyword evidence="2" id="KW-1185">Reference proteome</keyword>
<dbReference type="RefSeq" id="WP_394847369.1">
    <property type="nucleotide sequence ID" value="NZ_CP089982.1"/>
</dbReference>
<name>A0ABZ2KDP1_9BACT</name>
<sequence>MNDDEKKAARDYFAGEVAEIMLTLPQVLGVKRGRDFTLDVATRDGVHAKVHLENIFSETRDMSTEQRKLRIIVAYGSIGAPPVDAWSQVCGALVPVLRSATYSIGTWAQQPGAAPIRRPFLPFLDEIVVMDQPTTMMPILRAMVSLWNVDEQTVFAVADSRKGLFSAPSVRLYDDKDGPLWIVQCEDAYEASRLLVPGWLASFRGRVEGEPIAIMPQRSIVMIGGDRRPALIKRLLDKAAREFAVSTRGLSPALYSVDAEGRVIPYERAGHDELAVAVRVAHHELAYAEYEAQREVLNRIHASQKRDVYISRYIVVVNGDKTEAQSCAVWPKKIRTYLPRAERVILTPSEAPSECVDLPFSAIEARLNPLANSHPLLFEAGEFPSEHELAALATLART</sequence>